<evidence type="ECO:0000256" key="4">
    <source>
        <dbReference type="PROSITE-ProRule" id="PRU00221"/>
    </source>
</evidence>
<dbReference type="InterPro" id="IPR055442">
    <property type="entry name" value="Beta-prop_EML-like_2nd"/>
</dbReference>
<evidence type="ECO:0000256" key="2">
    <source>
        <dbReference type="ARBA" id="ARBA00022701"/>
    </source>
</evidence>
<dbReference type="GO" id="GO:0000226">
    <property type="term" value="P:microtubule cytoskeleton organization"/>
    <property type="evidence" value="ECO:0007669"/>
    <property type="project" value="TreeGrafter"/>
</dbReference>
<dbReference type="InterPro" id="IPR050630">
    <property type="entry name" value="WD_repeat_EMAP"/>
</dbReference>
<evidence type="ECO:0000313" key="7">
    <source>
        <dbReference type="EMBL" id="VDM94431.1"/>
    </source>
</evidence>
<dbReference type="PANTHER" id="PTHR13720:SF50">
    <property type="entry name" value="ECHINODERM MICROTUBULE-ASSOCIATED PROTEIN-LIKE 2"/>
    <property type="match status" value="1"/>
</dbReference>
<gene>
    <name evidence="7" type="ORF">NOO_LOCUS10704</name>
</gene>
<accession>A0A182ERD8</accession>
<dbReference type="STRING" id="42157.A0A182ERD8"/>
<dbReference type="InterPro" id="IPR015943">
    <property type="entry name" value="WD40/YVTN_repeat-like_dom_sf"/>
</dbReference>
<dbReference type="PROSITE" id="PS50082">
    <property type="entry name" value="WD_REPEATS_2"/>
    <property type="match status" value="1"/>
</dbReference>
<dbReference type="GO" id="GO:0008017">
    <property type="term" value="F:microtubule binding"/>
    <property type="evidence" value="ECO:0007669"/>
    <property type="project" value="TreeGrafter"/>
</dbReference>
<dbReference type="Gene3D" id="2.130.10.10">
    <property type="entry name" value="YVTN repeat-like/Quinoprotein amine dehydrogenase"/>
    <property type="match status" value="2"/>
</dbReference>
<name>A0A182ERD8_ONCOC</name>
<dbReference type="SMART" id="SM00320">
    <property type="entry name" value="WD40"/>
    <property type="match status" value="6"/>
</dbReference>
<keyword evidence="8" id="KW-1185">Reference proteome</keyword>
<evidence type="ECO:0000313" key="8">
    <source>
        <dbReference type="Proteomes" id="UP000271087"/>
    </source>
</evidence>
<feature type="domain" description="EML-like first beta-propeller" evidence="5">
    <location>
        <begin position="2"/>
        <end position="118"/>
    </location>
</feature>
<reference evidence="9" key="1">
    <citation type="submission" date="2016-06" db="UniProtKB">
        <authorList>
            <consortium name="WormBaseParasite"/>
        </authorList>
    </citation>
    <scope>IDENTIFICATION</scope>
</reference>
<dbReference type="InterPro" id="IPR036322">
    <property type="entry name" value="WD40_repeat_dom_sf"/>
</dbReference>
<dbReference type="WBParaSite" id="nOo.2.0.1.t10704-RA">
    <property type="protein sequence ID" value="nOo.2.0.1.t10704-RA"/>
    <property type="gene ID" value="nOo.2.0.1.g10704"/>
</dbReference>
<dbReference type="AlphaFoldDB" id="A0A182ERD8"/>
<keyword evidence="3" id="KW-0677">Repeat</keyword>
<dbReference type="Pfam" id="PF23414">
    <property type="entry name" value="Beta-prop_EML_2"/>
    <property type="match status" value="1"/>
</dbReference>
<keyword evidence="1 4" id="KW-0853">WD repeat</keyword>
<dbReference type="Proteomes" id="UP000271087">
    <property type="component" value="Unassembled WGS sequence"/>
</dbReference>
<dbReference type="GO" id="GO:0072686">
    <property type="term" value="C:mitotic spindle"/>
    <property type="evidence" value="ECO:0007669"/>
    <property type="project" value="TreeGrafter"/>
</dbReference>
<dbReference type="InterPro" id="IPR055439">
    <property type="entry name" value="Beta-prop_EML_1st"/>
</dbReference>
<feature type="repeat" description="WD" evidence="4">
    <location>
        <begin position="128"/>
        <end position="169"/>
    </location>
</feature>
<dbReference type="PANTHER" id="PTHR13720">
    <property type="entry name" value="WD-40 REPEAT PROTEIN"/>
    <property type="match status" value="1"/>
</dbReference>
<feature type="domain" description="EML-like second beta-propeller" evidence="6">
    <location>
        <begin position="139"/>
        <end position="369"/>
    </location>
</feature>
<sequence>GRNKPKLVLCSHFTERGNIITGDSNGTLTIWNTNQIKPIRQIPKAHNGGVWALCLLGNGHFISAGKDRILFEWEIDGLTKIRGPIMFPDEESGCIRTIASTSTFHLFIGTTRNTIWSGTLEKGFQQIQQAHANAVTHITAHPTKPQFLSSSTDNKLRLYDTETKTILWNLHFKMKTSEIFLNSQDEICCADFHPKGDFFAIGFTGGKWAVYIYTHRTQVYTFEEGINDAITTLRFSTVGNFLAVATKGKKLSIYAISGDFRHYVKVSEITELNASIKTLDWSTDGRLLRANDDDLQHYIWNSSTGQLASLQEASDVEWASARCPVSFENACISYALMKSIAAVDRSPDGRYVAVILSNGMIRFYQYPTTTIL</sequence>
<organism evidence="9">
    <name type="scientific">Onchocerca ochengi</name>
    <name type="common">Filarial nematode worm</name>
    <dbReference type="NCBI Taxonomy" id="42157"/>
    <lineage>
        <taxon>Eukaryota</taxon>
        <taxon>Metazoa</taxon>
        <taxon>Ecdysozoa</taxon>
        <taxon>Nematoda</taxon>
        <taxon>Chromadorea</taxon>
        <taxon>Rhabditida</taxon>
        <taxon>Spirurina</taxon>
        <taxon>Spiruromorpha</taxon>
        <taxon>Filarioidea</taxon>
        <taxon>Onchocercidae</taxon>
        <taxon>Onchocerca</taxon>
    </lineage>
</organism>
<evidence type="ECO:0000256" key="1">
    <source>
        <dbReference type="ARBA" id="ARBA00022574"/>
    </source>
</evidence>
<dbReference type="Pfam" id="PF23409">
    <property type="entry name" value="Beta-prop_EML"/>
    <property type="match status" value="1"/>
</dbReference>
<dbReference type="InterPro" id="IPR001680">
    <property type="entry name" value="WD40_rpt"/>
</dbReference>
<protein>
    <submittedName>
        <fullName evidence="9">WD_REPEATS_REGION domain-containing protein</fullName>
    </submittedName>
</protein>
<dbReference type="SUPFAM" id="SSF50978">
    <property type="entry name" value="WD40 repeat-like"/>
    <property type="match status" value="1"/>
</dbReference>
<dbReference type="EMBL" id="UYRW01006441">
    <property type="protein sequence ID" value="VDM94431.1"/>
    <property type="molecule type" value="Genomic_DNA"/>
</dbReference>
<dbReference type="GO" id="GO:0005874">
    <property type="term" value="C:microtubule"/>
    <property type="evidence" value="ECO:0007669"/>
    <property type="project" value="UniProtKB-KW"/>
</dbReference>
<reference evidence="7 8" key="2">
    <citation type="submission" date="2018-08" db="EMBL/GenBank/DDBJ databases">
        <authorList>
            <person name="Laetsch R D."/>
            <person name="Stevens L."/>
            <person name="Kumar S."/>
            <person name="Blaxter L. M."/>
        </authorList>
    </citation>
    <scope>NUCLEOTIDE SEQUENCE [LARGE SCALE GENOMIC DNA]</scope>
</reference>
<dbReference type="OrthoDB" id="47802at2759"/>
<proteinExistence type="predicted"/>
<evidence type="ECO:0000313" key="9">
    <source>
        <dbReference type="WBParaSite" id="nOo.2.0.1.t10704-RA"/>
    </source>
</evidence>
<evidence type="ECO:0000256" key="3">
    <source>
        <dbReference type="ARBA" id="ARBA00022737"/>
    </source>
</evidence>
<evidence type="ECO:0000259" key="5">
    <source>
        <dbReference type="Pfam" id="PF23409"/>
    </source>
</evidence>
<evidence type="ECO:0000259" key="6">
    <source>
        <dbReference type="Pfam" id="PF23414"/>
    </source>
</evidence>
<keyword evidence="2" id="KW-0493">Microtubule</keyword>